<dbReference type="SUPFAM" id="SSF57850">
    <property type="entry name" value="RING/U-box"/>
    <property type="match status" value="1"/>
</dbReference>
<evidence type="ECO:0000313" key="7">
    <source>
        <dbReference type="EMBL" id="EFO93693.1"/>
    </source>
</evidence>
<dbReference type="InParanoid" id="E3M787"/>
<evidence type="ECO:0000313" key="8">
    <source>
        <dbReference type="Proteomes" id="UP000008281"/>
    </source>
</evidence>
<evidence type="ECO:0000256" key="4">
    <source>
        <dbReference type="PROSITE-ProRule" id="PRU00175"/>
    </source>
</evidence>
<dbReference type="Pfam" id="PF14634">
    <property type="entry name" value="zf-RING_5"/>
    <property type="match status" value="1"/>
</dbReference>
<evidence type="ECO:0000259" key="6">
    <source>
        <dbReference type="PROSITE" id="PS50089"/>
    </source>
</evidence>
<feature type="domain" description="RING-type" evidence="6">
    <location>
        <begin position="9"/>
        <end position="70"/>
    </location>
</feature>
<evidence type="ECO:0000256" key="3">
    <source>
        <dbReference type="ARBA" id="ARBA00022833"/>
    </source>
</evidence>
<dbReference type="InterPro" id="IPR013083">
    <property type="entry name" value="Znf_RING/FYVE/PHD"/>
</dbReference>
<dbReference type="STRING" id="31234.E3M787"/>
<keyword evidence="8" id="KW-1185">Reference proteome</keyword>
<keyword evidence="1" id="KW-0479">Metal-binding</keyword>
<dbReference type="PROSITE" id="PS50089">
    <property type="entry name" value="ZF_RING_2"/>
    <property type="match status" value="1"/>
</dbReference>
<sequence>MLHLACLYCHACVRSSTDGKLFGELVNDRLDTTSSFPDGEKRKPCTGICGHSICLECVERSLNGKCPLCQKEESFISKTVNYQSLEVIEGYHKDYWNILKNWWNGTDTRKNKCSKCTEEAKKLWICLTCDKLRLCEQKGDSLRLRMRFDSHLLTLANHVFCSDCFYKHNEEQHEEHKSMKLDDIKYAAEEIKARSSNIILELFRYQMNNSRKSIPCKLRHMRFELTGLSIWKLFRETSNTIDENSCGNLLVEIKKELIGKRIQNLDKQLKDFFNEIESEESKCECTLLYEKLELSGVVENLDDEFFLMALSCLETEMLGCPLKTWKVEEDERISVVKTSDKCRLKSSNTKLLTRKFLNVCCILLPKILIRLKGNIGSRKERPTKHFQTNHENRSGKGRHQVGNKLSEQFFFNHK</sequence>
<evidence type="ECO:0000256" key="1">
    <source>
        <dbReference type="ARBA" id="ARBA00022723"/>
    </source>
</evidence>
<name>E3M787_CAERE</name>
<accession>E3M787</accession>
<protein>
    <recommendedName>
        <fullName evidence="6">RING-type domain-containing protein</fullName>
    </recommendedName>
</protein>
<dbReference type="EMBL" id="DS268427">
    <property type="protein sequence ID" value="EFO93693.1"/>
    <property type="molecule type" value="Genomic_DNA"/>
</dbReference>
<keyword evidence="2 4" id="KW-0863">Zinc-finger</keyword>
<feature type="region of interest" description="Disordered" evidence="5">
    <location>
        <begin position="379"/>
        <end position="399"/>
    </location>
</feature>
<keyword evidence="3" id="KW-0862">Zinc</keyword>
<dbReference type="InterPro" id="IPR001841">
    <property type="entry name" value="Znf_RING"/>
</dbReference>
<dbReference type="eggNOG" id="ENOG502TJPT">
    <property type="taxonomic scope" value="Eukaryota"/>
</dbReference>
<dbReference type="Proteomes" id="UP000008281">
    <property type="component" value="Unassembled WGS sequence"/>
</dbReference>
<dbReference type="GO" id="GO:0008270">
    <property type="term" value="F:zinc ion binding"/>
    <property type="evidence" value="ECO:0007669"/>
    <property type="project" value="UniProtKB-KW"/>
</dbReference>
<dbReference type="PROSITE" id="PS00518">
    <property type="entry name" value="ZF_RING_1"/>
    <property type="match status" value="1"/>
</dbReference>
<evidence type="ECO:0000256" key="5">
    <source>
        <dbReference type="SAM" id="MobiDB-lite"/>
    </source>
</evidence>
<dbReference type="OMA" id="RETSNTI"/>
<dbReference type="InterPro" id="IPR017907">
    <property type="entry name" value="Znf_RING_CS"/>
</dbReference>
<dbReference type="AlphaFoldDB" id="E3M787"/>
<dbReference type="HOGENOM" id="CLU_042453_0_0_1"/>
<gene>
    <name evidence="7" type="ORF">CRE_12676</name>
</gene>
<reference evidence="7" key="1">
    <citation type="submission" date="2007-07" db="EMBL/GenBank/DDBJ databases">
        <title>PCAP assembly of the Caenorhabditis remanei genome.</title>
        <authorList>
            <consortium name="The Caenorhabditis remanei Sequencing Consortium"/>
            <person name="Wilson R.K."/>
        </authorList>
    </citation>
    <scope>NUCLEOTIDE SEQUENCE [LARGE SCALE GENOMIC DNA]</scope>
    <source>
        <strain evidence="7">PB4641</strain>
    </source>
</reference>
<proteinExistence type="predicted"/>
<organism evidence="8">
    <name type="scientific">Caenorhabditis remanei</name>
    <name type="common">Caenorhabditis vulgaris</name>
    <dbReference type="NCBI Taxonomy" id="31234"/>
    <lineage>
        <taxon>Eukaryota</taxon>
        <taxon>Metazoa</taxon>
        <taxon>Ecdysozoa</taxon>
        <taxon>Nematoda</taxon>
        <taxon>Chromadorea</taxon>
        <taxon>Rhabditida</taxon>
        <taxon>Rhabditina</taxon>
        <taxon>Rhabditomorpha</taxon>
        <taxon>Rhabditoidea</taxon>
        <taxon>Rhabditidae</taxon>
        <taxon>Peloderinae</taxon>
        <taxon>Caenorhabditis</taxon>
    </lineage>
</organism>
<dbReference type="Gene3D" id="3.30.40.10">
    <property type="entry name" value="Zinc/RING finger domain, C3HC4 (zinc finger)"/>
    <property type="match status" value="1"/>
</dbReference>
<evidence type="ECO:0000256" key="2">
    <source>
        <dbReference type="ARBA" id="ARBA00022771"/>
    </source>
</evidence>
<dbReference type="OrthoDB" id="5798790at2759"/>